<name>A0A3A4P4A1_ABYX5</name>
<feature type="domain" description="Major facilitator superfamily (MFS) profile" evidence="5">
    <location>
        <begin position="16"/>
        <end position="419"/>
    </location>
</feature>
<evidence type="ECO:0000313" key="6">
    <source>
        <dbReference type="EMBL" id="RJP25645.1"/>
    </source>
</evidence>
<feature type="transmembrane region" description="Helical" evidence="4">
    <location>
        <begin position="56"/>
        <end position="74"/>
    </location>
</feature>
<dbReference type="PROSITE" id="PS50850">
    <property type="entry name" value="MFS"/>
    <property type="match status" value="1"/>
</dbReference>
<protein>
    <submittedName>
        <fullName evidence="6">MFS transporter</fullName>
    </submittedName>
</protein>
<dbReference type="EMBL" id="QZKU01000019">
    <property type="protein sequence ID" value="RJP25645.1"/>
    <property type="molecule type" value="Genomic_DNA"/>
</dbReference>
<dbReference type="PANTHER" id="PTHR11360">
    <property type="entry name" value="MONOCARBOXYLATE TRANSPORTER"/>
    <property type="match status" value="1"/>
</dbReference>
<accession>A0A3A4P4A1</accession>
<dbReference type="Gene3D" id="1.20.1250.20">
    <property type="entry name" value="MFS general substrate transporter like domains"/>
    <property type="match status" value="2"/>
</dbReference>
<feature type="transmembrane region" description="Helical" evidence="4">
    <location>
        <begin position="110"/>
        <end position="133"/>
    </location>
</feature>
<proteinExistence type="predicted"/>
<dbReference type="InterPro" id="IPR011701">
    <property type="entry name" value="MFS"/>
</dbReference>
<keyword evidence="3 4" id="KW-0472">Membrane</keyword>
<feature type="transmembrane region" description="Helical" evidence="4">
    <location>
        <begin position="12"/>
        <end position="36"/>
    </location>
</feature>
<comment type="caution">
    <text evidence="6">The sequence shown here is derived from an EMBL/GenBank/DDBJ whole genome shotgun (WGS) entry which is preliminary data.</text>
</comment>
<feature type="transmembrane region" description="Helical" evidence="4">
    <location>
        <begin position="176"/>
        <end position="195"/>
    </location>
</feature>
<dbReference type="Proteomes" id="UP000265882">
    <property type="component" value="Unassembled WGS sequence"/>
</dbReference>
<dbReference type="InterPro" id="IPR036259">
    <property type="entry name" value="MFS_trans_sf"/>
</dbReference>
<dbReference type="InterPro" id="IPR020846">
    <property type="entry name" value="MFS_dom"/>
</dbReference>
<feature type="transmembrane region" description="Helical" evidence="4">
    <location>
        <begin position="306"/>
        <end position="325"/>
    </location>
</feature>
<dbReference type="InterPro" id="IPR050327">
    <property type="entry name" value="Proton-linked_MCT"/>
</dbReference>
<feature type="transmembrane region" description="Helical" evidence="4">
    <location>
        <begin position="241"/>
        <end position="264"/>
    </location>
</feature>
<evidence type="ECO:0000259" key="5">
    <source>
        <dbReference type="PROSITE" id="PS50850"/>
    </source>
</evidence>
<dbReference type="Pfam" id="PF07690">
    <property type="entry name" value="MFS_1"/>
    <property type="match status" value="1"/>
</dbReference>
<feature type="transmembrane region" description="Helical" evidence="4">
    <location>
        <begin position="393"/>
        <end position="415"/>
    </location>
</feature>
<feature type="transmembrane region" description="Helical" evidence="4">
    <location>
        <begin position="363"/>
        <end position="387"/>
    </location>
</feature>
<evidence type="ECO:0000256" key="3">
    <source>
        <dbReference type="ARBA" id="ARBA00023136"/>
    </source>
</evidence>
<evidence type="ECO:0000256" key="4">
    <source>
        <dbReference type="SAM" id="Phobius"/>
    </source>
</evidence>
<dbReference type="PANTHER" id="PTHR11360:SF290">
    <property type="entry name" value="MONOCARBOXYLATE MFS PERMEASE"/>
    <property type="match status" value="1"/>
</dbReference>
<sequence>MSHSISPQKTGRVFFGWYIVCAGFICLWINAGIGFYSFPVFLVELTNKLGWGRGSTAVGISITFIIGGFASPVVGRLLPNLGPKKLIIAGSILMSLAFIAFSFMTALWQFYLICSFLAIGLSCTGTMPASYVISDWFQRKRGRAMGIMMIGVGLGGLTFVPLTNRLIQSLELRQTFIAYGLFISLAIVPITSIIIRRRPAEAGVMPDGDLEAVARTSGSDSSSPAAPVSWKLKEALRTKTFWAIAAAFLLATFGQTPILIHQVAYFQDIGISAEKAAAALGLCAFLGIGGKLFFGAMADRYPARYAMMLCFGLQFVGTLLLLKTGGLGSPYWFVIVWGFAMGGVIALEPLIVVECFGMESFGVILGMLYVLTTIGGSSGAPFAGFIFDFFKSYNAAFVLFAVTYLFATAFSLLAVPPCKISIRPTIL</sequence>
<dbReference type="GO" id="GO:0022857">
    <property type="term" value="F:transmembrane transporter activity"/>
    <property type="evidence" value="ECO:0007669"/>
    <property type="project" value="InterPro"/>
</dbReference>
<organism evidence="6 7">
    <name type="scientific">Abyssobacteria bacterium (strain SURF_5)</name>
    <dbReference type="NCBI Taxonomy" id="2093360"/>
    <lineage>
        <taxon>Bacteria</taxon>
        <taxon>Pseudomonadati</taxon>
        <taxon>Candidatus Hydrogenedentota</taxon>
        <taxon>Candidatus Abyssobacteria</taxon>
    </lineage>
</organism>
<feature type="transmembrane region" description="Helical" evidence="4">
    <location>
        <begin position="276"/>
        <end position="294"/>
    </location>
</feature>
<dbReference type="SUPFAM" id="SSF103473">
    <property type="entry name" value="MFS general substrate transporter"/>
    <property type="match status" value="1"/>
</dbReference>
<feature type="transmembrane region" description="Helical" evidence="4">
    <location>
        <begin position="145"/>
        <end position="164"/>
    </location>
</feature>
<dbReference type="CDD" id="cd17355">
    <property type="entry name" value="MFS_YcxA_like"/>
    <property type="match status" value="1"/>
</dbReference>
<reference evidence="6 7" key="1">
    <citation type="journal article" date="2017" name="ISME J.">
        <title>Energy and carbon metabolisms in a deep terrestrial subsurface fluid microbial community.</title>
        <authorList>
            <person name="Momper L."/>
            <person name="Jungbluth S.P."/>
            <person name="Lee M.D."/>
            <person name="Amend J.P."/>
        </authorList>
    </citation>
    <scope>NUCLEOTIDE SEQUENCE [LARGE SCALE GENOMIC DNA]</scope>
    <source>
        <strain evidence="6">SURF_5</strain>
    </source>
</reference>
<keyword evidence="1 4" id="KW-0812">Transmembrane</keyword>
<dbReference type="AlphaFoldDB" id="A0A3A4P4A1"/>
<gene>
    <name evidence="6" type="ORF">C4520_01870</name>
</gene>
<evidence type="ECO:0000313" key="7">
    <source>
        <dbReference type="Proteomes" id="UP000265882"/>
    </source>
</evidence>
<keyword evidence="2 4" id="KW-1133">Transmembrane helix</keyword>
<evidence type="ECO:0000256" key="2">
    <source>
        <dbReference type="ARBA" id="ARBA00022989"/>
    </source>
</evidence>
<feature type="transmembrane region" description="Helical" evidence="4">
    <location>
        <begin position="86"/>
        <end position="104"/>
    </location>
</feature>
<feature type="transmembrane region" description="Helical" evidence="4">
    <location>
        <begin position="331"/>
        <end position="351"/>
    </location>
</feature>
<evidence type="ECO:0000256" key="1">
    <source>
        <dbReference type="ARBA" id="ARBA00022692"/>
    </source>
</evidence>